<name>A0A8J3RUZ6_9ACTN</name>
<dbReference type="InterPro" id="IPR050281">
    <property type="entry name" value="Flavin_monoamine_oxidase"/>
</dbReference>
<accession>A0A8J3RUZ6</accession>
<organism evidence="2 3">
    <name type="scientific">Planobispora longispora</name>
    <dbReference type="NCBI Taxonomy" id="28887"/>
    <lineage>
        <taxon>Bacteria</taxon>
        <taxon>Bacillati</taxon>
        <taxon>Actinomycetota</taxon>
        <taxon>Actinomycetes</taxon>
        <taxon>Streptosporangiales</taxon>
        <taxon>Streptosporangiaceae</taxon>
        <taxon>Planobispora</taxon>
    </lineage>
</organism>
<proteinExistence type="predicted"/>
<protein>
    <recommendedName>
        <fullName evidence="4">Amine oxidase domain-containing protein</fullName>
    </recommendedName>
</protein>
<dbReference type="SUPFAM" id="SSF51905">
    <property type="entry name" value="FAD/NAD(P)-binding domain"/>
    <property type="match status" value="1"/>
</dbReference>
<evidence type="ECO:0000256" key="1">
    <source>
        <dbReference type="SAM" id="MobiDB-lite"/>
    </source>
</evidence>
<dbReference type="Pfam" id="PF13450">
    <property type="entry name" value="NAD_binding_8"/>
    <property type="match status" value="1"/>
</dbReference>
<dbReference type="InterPro" id="IPR036188">
    <property type="entry name" value="FAD/NAD-bd_sf"/>
</dbReference>
<dbReference type="EMBL" id="BOOH01000055">
    <property type="protein sequence ID" value="GIH80034.1"/>
    <property type="molecule type" value="Genomic_DNA"/>
</dbReference>
<dbReference type="Gene3D" id="3.50.50.60">
    <property type="entry name" value="FAD/NAD(P)-binding domain"/>
    <property type="match status" value="1"/>
</dbReference>
<evidence type="ECO:0008006" key="4">
    <source>
        <dbReference type="Google" id="ProtNLM"/>
    </source>
</evidence>
<evidence type="ECO:0000313" key="3">
    <source>
        <dbReference type="Proteomes" id="UP000616724"/>
    </source>
</evidence>
<feature type="region of interest" description="Disordered" evidence="1">
    <location>
        <begin position="29"/>
        <end position="52"/>
    </location>
</feature>
<sequence>MRVTGKQLLAGIAGLSVAAAGTALGYRAGASSVRPPAGSRRQVGRDGGPAPGGVAGELTRVIVIGAGSAGLTAANALASAGVEVLVLEATDRLGGRIRTAEIGGTDIDLGAAWIHTPTATR</sequence>
<comment type="caution">
    <text evidence="2">The sequence shown here is derived from an EMBL/GenBank/DDBJ whole genome shotgun (WGS) entry which is preliminary data.</text>
</comment>
<reference evidence="2 3" key="1">
    <citation type="submission" date="2021-01" db="EMBL/GenBank/DDBJ databases">
        <title>Whole genome shotgun sequence of Planobispora longispora NBRC 13918.</title>
        <authorList>
            <person name="Komaki H."/>
            <person name="Tamura T."/>
        </authorList>
    </citation>
    <scope>NUCLEOTIDE SEQUENCE [LARGE SCALE GENOMIC DNA]</scope>
    <source>
        <strain evidence="2 3">NBRC 13918</strain>
    </source>
</reference>
<dbReference type="PANTHER" id="PTHR10742:SF313">
    <property type="entry name" value="AMINE OXIDASE"/>
    <property type="match status" value="1"/>
</dbReference>
<evidence type="ECO:0000313" key="2">
    <source>
        <dbReference type="EMBL" id="GIH80034.1"/>
    </source>
</evidence>
<dbReference type="AlphaFoldDB" id="A0A8J3RUZ6"/>
<gene>
    <name evidence="2" type="ORF">Plo01_64630</name>
</gene>
<dbReference type="PANTHER" id="PTHR10742">
    <property type="entry name" value="FLAVIN MONOAMINE OXIDASE"/>
    <property type="match status" value="1"/>
</dbReference>
<keyword evidence="3" id="KW-1185">Reference proteome</keyword>
<dbReference type="GO" id="GO:0016491">
    <property type="term" value="F:oxidoreductase activity"/>
    <property type="evidence" value="ECO:0007669"/>
    <property type="project" value="TreeGrafter"/>
</dbReference>
<dbReference type="PRINTS" id="PR00419">
    <property type="entry name" value="ADXRDTASE"/>
</dbReference>
<dbReference type="Proteomes" id="UP000616724">
    <property type="component" value="Unassembled WGS sequence"/>
</dbReference>
<dbReference type="GO" id="GO:0006598">
    <property type="term" value="P:polyamine catabolic process"/>
    <property type="evidence" value="ECO:0007669"/>
    <property type="project" value="TreeGrafter"/>
</dbReference>